<organism evidence="2">
    <name type="scientific">Caldilineaceae bacterium SB0664_bin_27</name>
    <dbReference type="NCBI Taxonomy" id="2605260"/>
    <lineage>
        <taxon>Bacteria</taxon>
        <taxon>Bacillati</taxon>
        <taxon>Chloroflexota</taxon>
        <taxon>Caldilineae</taxon>
        <taxon>Caldilineales</taxon>
        <taxon>Caldilineaceae</taxon>
    </lineage>
</organism>
<protein>
    <submittedName>
        <fullName evidence="2">LLM class flavin-dependent oxidoreductase</fullName>
    </submittedName>
</protein>
<gene>
    <name evidence="2" type="ORF">F4Y42_17365</name>
</gene>
<accession>A0A6B0YVP6</accession>
<dbReference type="InterPro" id="IPR050766">
    <property type="entry name" value="Bact_Lucif_Oxidored"/>
</dbReference>
<name>A0A6B0YVP6_9CHLR</name>
<dbReference type="EMBL" id="VXRG01000141">
    <property type="protein sequence ID" value="MXY95214.1"/>
    <property type="molecule type" value="Genomic_DNA"/>
</dbReference>
<dbReference type="SUPFAM" id="SSF51679">
    <property type="entry name" value="Bacterial luciferase-like"/>
    <property type="match status" value="1"/>
</dbReference>
<reference evidence="2" key="1">
    <citation type="submission" date="2019-09" db="EMBL/GenBank/DDBJ databases">
        <title>Characterisation of the sponge microbiome using genome-centric metagenomics.</title>
        <authorList>
            <person name="Engelberts J.P."/>
            <person name="Robbins S.J."/>
            <person name="De Goeij J.M."/>
            <person name="Aranda M."/>
            <person name="Bell S.C."/>
            <person name="Webster N.S."/>
        </authorList>
    </citation>
    <scope>NUCLEOTIDE SEQUENCE</scope>
    <source>
        <strain evidence="2">SB0664_bin_27</strain>
    </source>
</reference>
<feature type="domain" description="Luciferase-like" evidence="1">
    <location>
        <begin position="34"/>
        <end position="272"/>
    </location>
</feature>
<sequence length="348" mass="38525">MWIQIVGNRSWNRETREETARKQSMPNPFRLGFLSHLRGRADAEQAYRENLEIFDAADRLGFDAVWVAQHHFKDLGGMLPSPFPFLAAVAQRTRRLRLGTSIIVLPFEHPLRVAEDAAVVDMISSGRLELGVGSGSDADEFEAFGVDIDSRHQRTTDALITLKRALAGETLGEDNQRLRPPAPTLGDRLWLSALSIRGAQYAAQNDAGLLLSRFVGSEEQAAGQEQEPVAVAFREAWGERSLPPRIGLSRGIYLGSDHEDALSQIESFAMGGIPSDLTPEGFCQRVHIAYGAPEDVAARLSSDRVLPYTTDLILQFDPIHPPLERILEMLEQVAKEVAPALGWRPTTR</sequence>
<dbReference type="AlphaFoldDB" id="A0A6B0YVP6"/>
<evidence type="ECO:0000259" key="1">
    <source>
        <dbReference type="Pfam" id="PF00296"/>
    </source>
</evidence>
<dbReference type="Pfam" id="PF00296">
    <property type="entry name" value="Bac_luciferase"/>
    <property type="match status" value="1"/>
</dbReference>
<dbReference type="GO" id="GO:0005829">
    <property type="term" value="C:cytosol"/>
    <property type="evidence" value="ECO:0007669"/>
    <property type="project" value="TreeGrafter"/>
</dbReference>
<dbReference type="PANTHER" id="PTHR30137">
    <property type="entry name" value="LUCIFERASE-LIKE MONOOXYGENASE"/>
    <property type="match status" value="1"/>
</dbReference>
<dbReference type="GO" id="GO:0016705">
    <property type="term" value="F:oxidoreductase activity, acting on paired donors, with incorporation or reduction of molecular oxygen"/>
    <property type="evidence" value="ECO:0007669"/>
    <property type="project" value="InterPro"/>
</dbReference>
<dbReference type="InterPro" id="IPR036661">
    <property type="entry name" value="Luciferase-like_sf"/>
</dbReference>
<dbReference type="PANTHER" id="PTHR30137:SF15">
    <property type="entry name" value="BLL6902 PROTEIN"/>
    <property type="match status" value="1"/>
</dbReference>
<proteinExistence type="predicted"/>
<dbReference type="Gene3D" id="3.20.20.30">
    <property type="entry name" value="Luciferase-like domain"/>
    <property type="match status" value="1"/>
</dbReference>
<dbReference type="InterPro" id="IPR011251">
    <property type="entry name" value="Luciferase-like_dom"/>
</dbReference>
<comment type="caution">
    <text evidence="2">The sequence shown here is derived from an EMBL/GenBank/DDBJ whole genome shotgun (WGS) entry which is preliminary data.</text>
</comment>
<evidence type="ECO:0000313" key="2">
    <source>
        <dbReference type="EMBL" id="MXY95214.1"/>
    </source>
</evidence>